<keyword evidence="3" id="KW-0813">Transport</keyword>
<keyword evidence="4" id="KW-1003">Cell membrane</keyword>
<evidence type="ECO:0000256" key="1">
    <source>
        <dbReference type="ARBA" id="ARBA00004417"/>
    </source>
</evidence>
<comment type="similarity">
    <text evidence="2">Belongs to the ABC transporter superfamily.</text>
</comment>
<keyword evidence="10" id="KW-1185">Reference proteome</keyword>
<dbReference type="PROSITE" id="PS50893">
    <property type="entry name" value="ABC_TRANSPORTER_2"/>
    <property type="match status" value="1"/>
</dbReference>
<gene>
    <name evidence="9" type="ORF">C8P66_107189</name>
</gene>
<accession>A0A2W7IM24</accession>
<protein>
    <submittedName>
        <fullName evidence="9">Peptide/nickel transport system ATP-binding protein</fullName>
    </submittedName>
</protein>
<dbReference type="SMART" id="SM00382">
    <property type="entry name" value="AAA"/>
    <property type="match status" value="1"/>
</dbReference>
<dbReference type="InterPro" id="IPR003593">
    <property type="entry name" value="AAA+_ATPase"/>
</dbReference>
<evidence type="ECO:0000256" key="7">
    <source>
        <dbReference type="ARBA" id="ARBA00023136"/>
    </source>
</evidence>
<dbReference type="Pfam" id="PF08352">
    <property type="entry name" value="oligo_HPY"/>
    <property type="match status" value="1"/>
</dbReference>
<dbReference type="NCBIfam" id="TIGR01727">
    <property type="entry name" value="oligo_HPY"/>
    <property type="match status" value="1"/>
</dbReference>
<evidence type="ECO:0000256" key="5">
    <source>
        <dbReference type="ARBA" id="ARBA00022741"/>
    </source>
</evidence>
<evidence type="ECO:0000313" key="10">
    <source>
        <dbReference type="Proteomes" id="UP000249688"/>
    </source>
</evidence>
<dbReference type="OrthoDB" id="37801at2"/>
<dbReference type="Pfam" id="PF00005">
    <property type="entry name" value="ABC_tran"/>
    <property type="match status" value="1"/>
</dbReference>
<dbReference type="Proteomes" id="UP000249688">
    <property type="component" value="Unassembled WGS sequence"/>
</dbReference>
<dbReference type="SUPFAM" id="SSF52540">
    <property type="entry name" value="P-loop containing nucleoside triphosphate hydrolases"/>
    <property type="match status" value="1"/>
</dbReference>
<dbReference type="InterPro" id="IPR013563">
    <property type="entry name" value="Oligopep_ABC_C"/>
</dbReference>
<keyword evidence="5" id="KW-0547">Nucleotide-binding</keyword>
<evidence type="ECO:0000256" key="3">
    <source>
        <dbReference type="ARBA" id="ARBA00022448"/>
    </source>
</evidence>
<evidence type="ECO:0000256" key="2">
    <source>
        <dbReference type="ARBA" id="ARBA00005417"/>
    </source>
</evidence>
<evidence type="ECO:0000313" key="9">
    <source>
        <dbReference type="EMBL" id="PZW47151.1"/>
    </source>
</evidence>
<dbReference type="FunFam" id="3.40.50.300:FF:000016">
    <property type="entry name" value="Oligopeptide ABC transporter ATP-binding component"/>
    <property type="match status" value="1"/>
</dbReference>
<comment type="caution">
    <text evidence="9">The sequence shown here is derived from an EMBL/GenBank/DDBJ whole genome shotgun (WGS) entry which is preliminary data.</text>
</comment>
<dbReference type="GO" id="GO:0005524">
    <property type="term" value="F:ATP binding"/>
    <property type="evidence" value="ECO:0007669"/>
    <property type="project" value="UniProtKB-KW"/>
</dbReference>
<dbReference type="PANTHER" id="PTHR43297">
    <property type="entry name" value="OLIGOPEPTIDE TRANSPORT ATP-BINDING PROTEIN APPD"/>
    <property type="match status" value="1"/>
</dbReference>
<evidence type="ECO:0000256" key="6">
    <source>
        <dbReference type="ARBA" id="ARBA00022840"/>
    </source>
</evidence>
<dbReference type="EMBL" id="QKYU01000007">
    <property type="protein sequence ID" value="PZW47151.1"/>
    <property type="molecule type" value="Genomic_DNA"/>
</dbReference>
<dbReference type="InterPro" id="IPR050388">
    <property type="entry name" value="ABC_Ni/Peptide_Import"/>
</dbReference>
<dbReference type="GO" id="GO:0005886">
    <property type="term" value="C:plasma membrane"/>
    <property type="evidence" value="ECO:0007669"/>
    <property type="project" value="UniProtKB-SubCell"/>
</dbReference>
<evidence type="ECO:0000259" key="8">
    <source>
        <dbReference type="PROSITE" id="PS50893"/>
    </source>
</evidence>
<dbReference type="GO" id="GO:0015833">
    <property type="term" value="P:peptide transport"/>
    <property type="evidence" value="ECO:0007669"/>
    <property type="project" value="InterPro"/>
</dbReference>
<dbReference type="InterPro" id="IPR003439">
    <property type="entry name" value="ABC_transporter-like_ATP-bd"/>
</dbReference>
<keyword evidence="7" id="KW-0472">Membrane</keyword>
<proteinExistence type="inferred from homology"/>
<comment type="subcellular location">
    <subcellularLocation>
        <location evidence="1">Cell inner membrane</location>
        <topology evidence="1">Peripheral membrane protein</topology>
    </subcellularLocation>
</comment>
<name>A0A2W7IM24_9PROT</name>
<evidence type="ECO:0000256" key="4">
    <source>
        <dbReference type="ARBA" id="ARBA00022475"/>
    </source>
</evidence>
<dbReference type="GO" id="GO:0016887">
    <property type="term" value="F:ATP hydrolysis activity"/>
    <property type="evidence" value="ECO:0007669"/>
    <property type="project" value="InterPro"/>
</dbReference>
<keyword evidence="6 9" id="KW-0067">ATP-binding</keyword>
<dbReference type="GO" id="GO:0055085">
    <property type="term" value="P:transmembrane transport"/>
    <property type="evidence" value="ECO:0007669"/>
    <property type="project" value="UniProtKB-ARBA"/>
</dbReference>
<dbReference type="PANTHER" id="PTHR43297:SF2">
    <property type="entry name" value="DIPEPTIDE TRANSPORT ATP-BINDING PROTEIN DPPD"/>
    <property type="match status" value="1"/>
</dbReference>
<dbReference type="InterPro" id="IPR027417">
    <property type="entry name" value="P-loop_NTPase"/>
</dbReference>
<dbReference type="CDD" id="cd03257">
    <property type="entry name" value="ABC_NikE_OppD_transporters"/>
    <property type="match status" value="1"/>
</dbReference>
<organism evidence="9 10">
    <name type="scientific">Humitalea rosea</name>
    <dbReference type="NCBI Taxonomy" id="990373"/>
    <lineage>
        <taxon>Bacteria</taxon>
        <taxon>Pseudomonadati</taxon>
        <taxon>Pseudomonadota</taxon>
        <taxon>Alphaproteobacteria</taxon>
        <taxon>Acetobacterales</taxon>
        <taxon>Roseomonadaceae</taxon>
        <taxon>Humitalea</taxon>
    </lineage>
</organism>
<dbReference type="AlphaFoldDB" id="A0A2W7IM24"/>
<sequence length="325" mass="34287">MSALLEVQGLRVTFGGTAAVRGASLTVNKGETHCLVGESGCGKSVTSLAIMALLAKGGRREADVLSFAGQDIRGLNERQMSRLRGDRMAMIFQEPMTSLNPAYTVGSQMTEVLRRHRGASRVQAVDRAAELLGRVGITAPGLRLGQFPHQLSGGLRQRVMIAMALMCDPELLIADEPTTALDVTVQAQILRLLAGIQKDLGLGILLITHDLGVVARIADRVSVMYAGEVVESAPTAALFADPQHPYTRGLLACVPVPGKVKRGDPLGSIPGVVPRIPPGFRGCAFRDRCAYAHAECAGTIPRRGAGAGHEVLCTLPPGYASRVAA</sequence>
<reference evidence="9 10" key="1">
    <citation type="submission" date="2018-06" db="EMBL/GenBank/DDBJ databases">
        <title>Genomic Encyclopedia of Archaeal and Bacterial Type Strains, Phase II (KMG-II): from individual species to whole genera.</title>
        <authorList>
            <person name="Goeker M."/>
        </authorList>
    </citation>
    <scope>NUCLEOTIDE SEQUENCE [LARGE SCALE GENOMIC DNA]</scope>
    <source>
        <strain evidence="9 10">DSM 24525</strain>
    </source>
</reference>
<dbReference type="RefSeq" id="WP_111397731.1">
    <property type="nucleotide sequence ID" value="NZ_QKYU01000007.1"/>
</dbReference>
<dbReference type="Gene3D" id="3.40.50.300">
    <property type="entry name" value="P-loop containing nucleotide triphosphate hydrolases"/>
    <property type="match status" value="1"/>
</dbReference>
<feature type="domain" description="ABC transporter" evidence="8">
    <location>
        <begin position="5"/>
        <end position="251"/>
    </location>
</feature>